<comment type="caution">
    <text evidence="1">The sequence shown here is derived from an EMBL/GenBank/DDBJ whole genome shotgun (WGS) entry which is preliminary data.</text>
</comment>
<dbReference type="AlphaFoldDB" id="A0A854CPF4"/>
<dbReference type="EMBL" id="JXEA01000068">
    <property type="protein sequence ID" value="OLG92970.1"/>
    <property type="molecule type" value="Genomic_DNA"/>
</dbReference>
<name>A0A854CPF4_XANOO</name>
<accession>A0A854CPF4</accession>
<gene>
    <name evidence="1" type="ORF">BXO512_06395</name>
</gene>
<protein>
    <submittedName>
        <fullName evidence="1">Uncharacterized protein</fullName>
    </submittedName>
</protein>
<evidence type="ECO:0000313" key="1">
    <source>
        <dbReference type="EMBL" id="OLG92970.1"/>
    </source>
</evidence>
<reference evidence="1" key="1">
    <citation type="submission" date="2015-01" db="EMBL/GenBank/DDBJ databases">
        <title>Population genomics of rice bacterial leaf blight strains from India.</title>
        <authorList>
            <person name="Midha S."/>
            <person name="Anil M.G."/>
            <person name="Mishra D."/>
            <person name="Brahma K."/>
            <person name="Laha G.S."/>
            <person name="Sundaram R.M."/>
            <person name="Sonti R.V."/>
            <person name="Patil P.B."/>
        </authorList>
    </citation>
    <scope>NUCLEOTIDE SEQUENCE</scope>
    <source>
        <strain evidence="1">BXO512</strain>
    </source>
</reference>
<sequence length="83" mass="9010">MVLQVVLIITQSGDFQVGDKGRADARFGALAVELDERRRRSGTVVGRTGNWNGVMRAVPARMPALPPTALSGMRGMKIPNYLD</sequence>
<organism evidence="1">
    <name type="scientific">Xanthomonas oryzae pv. oryzae</name>
    <dbReference type="NCBI Taxonomy" id="64187"/>
    <lineage>
        <taxon>Bacteria</taxon>
        <taxon>Pseudomonadati</taxon>
        <taxon>Pseudomonadota</taxon>
        <taxon>Gammaproteobacteria</taxon>
        <taxon>Lysobacterales</taxon>
        <taxon>Lysobacteraceae</taxon>
        <taxon>Xanthomonas</taxon>
    </lineage>
</organism>
<proteinExistence type="predicted"/>